<evidence type="ECO:0000256" key="2">
    <source>
        <dbReference type="ARBA" id="ARBA00006464"/>
    </source>
</evidence>
<evidence type="ECO:0000256" key="6">
    <source>
        <dbReference type="ARBA" id="ARBA00023136"/>
    </source>
</evidence>
<gene>
    <name evidence="9" type="ORF">A3G33_05845</name>
</gene>
<keyword evidence="5 7" id="KW-1133">Transmembrane helix</keyword>
<dbReference type="NCBIfam" id="TIGR03025">
    <property type="entry name" value="EPS_sugtrans"/>
    <property type="match status" value="1"/>
</dbReference>
<dbReference type="InterPro" id="IPR017475">
    <property type="entry name" value="EPS_sugar_tfrase"/>
</dbReference>
<dbReference type="Pfam" id="PF02397">
    <property type="entry name" value="Bac_transf"/>
    <property type="match status" value="1"/>
</dbReference>
<keyword evidence="4 7" id="KW-0812">Transmembrane</keyword>
<keyword evidence="3" id="KW-0808">Transferase</keyword>
<evidence type="ECO:0000256" key="3">
    <source>
        <dbReference type="ARBA" id="ARBA00022679"/>
    </source>
</evidence>
<evidence type="ECO:0000313" key="10">
    <source>
        <dbReference type="Proteomes" id="UP000178187"/>
    </source>
</evidence>
<name>A0A1G1KS67_9BACT</name>
<evidence type="ECO:0000256" key="5">
    <source>
        <dbReference type="ARBA" id="ARBA00022989"/>
    </source>
</evidence>
<evidence type="ECO:0000256" key="7">
    <source>
        <dbReference type="SAM" id="Phobius"/>
    </source>
</evidence>
<evidence type="ECO:0000256" key="4">
    <source>
        <dbReference type="ARBA" id="ARBA00022692"/>
    </source>
</evidence>
<dbReference type="GO" id="GO:0016780">
    <property type="term" value="F:phosphotransferase activity, for other substituted phosphate groups"/>
    <property type="evidence" value="ECO:0007669"/>
    <property type="project" value="TreeGrafter"/>
</dbReference>
<dbReference type="InterPro" id="IPR003362">
    <property type="entry name" value="Bact_transf"/>
</dbReference>
<proteinExistence type="inferred from homology"/>
<reference evidence="9 10" key="1">
    <citation type="journal article" date="2016" name="Nat. Commun.">
        <title>Thousands of microbial genomes shed light on interconnected biogeochemical processes in an aquifer system.</title>
        <authorList>
            <person name="Anantharaman K."/>
            <person name="Brown C.T."/>
            <person name="Hug L.A."/>
            <person name="Sharon I."/>
            <person name="Castelle C.J."/>
            <person name="Probst A.J."/>
            <person name="Thomas B.C."/>
            <person name="Singh A."/>
            <person name="Wilkins M.J."/>
            <person name="Karaoz U."/>
            <person name="Brodie E.L."/>
            <person name="Williams K.H."/>
            <person name="Hubbard S.S."/>
            <person name="Banfield J.F."/>
        </authorList>
    </citation>
    <scope>NUCLEOTIDE SEQUENCE [LARGE SCALE GENOMIC DNA]</scope>
</reference>
<comment type="caution">
    <text evidence="9">The sequence shown here is derived from an EMBL/GenBank/DDBJ whole genome shotgun (WGS) entry which is preliminary data.</text>
</comment>
<evidence type="ECO:0000256" key="1">
    <source>
        <dbReference type="ARBA" id="ARBA00004141"/>
    </source>
</evidence>
<comment type="subcellular location">
    <subcellularLocation>
        <location evidence="1">Membrane</location>
        <topology evidence="1">Multi-pass membrane protein</topology>
    </subcellularLocation>
</comment>
<feature type="transmembrane region" description="Helical" evidence="7">
    <location>
        <begin position="79"/>
        <end position="99"/>
    </location>
</feature>
<accession>A0A1G1KS67</accession>
<dbReference type="Proteomes" id="UP000178187">
    <property type="component" value="Unassembled WGS sequence"/>
</dbReference>
<sequence>MSDTNMTDSEMSFFEEIKSYLRLYMFSRRYQKIKAGQLTWEERLLSGPSSVQRLALGRMIRARFVVGWRKTVKRLVDMIVSYTAIVCSVPLMLLIALAIKLTSKGPVLFVQNRVGLRGKTFNMYKFRSMTVDAEAGTGPVWAKKVDPRVTVIGKFLRKAHLDELPQFFNVLMGEMSVVGPRPERPYFVSELRKEIPHYDRRLAVKPGITGLAQIKRHYDETIRDVKKKLRYDVLYVRRTCPLLDFKVIGLTVLTVFFGTGR</sequence>
<keyword evidence="6 7" id="KW-0472">Membrane</keyword>
<dbReference type="PANTHER" id="PTHR30576">
    <property type="entry name" value="COLANIC BIOSYNTHESIS UDP-GLUCOSE LIPID CARRIER TRANSFERASE"/>
    <property type="match status" value="1"/>
</dbReference>
<comment type="similarity">
    <text evidence="2">Belongs to the bacterial sugar transferase family.</text>
</comment>
<dbReference type="PANTHER" id="PTHR30576:SF0">
    <property type="entry name" value="UNDECAPRENYL-PHOSPHATE N-ACETYLGALACTOSAMINYL 1-PHOSPHATE TRANSFERASE-RELATED"/>
    <property type="match status" value="1"/>
</dbReference>
<dbReference type="AlphaFoldDB" id="A0A1G1KS67"/>
<organism evidence="9 10">
    <name type="scientific">Candidatus Danuiimicrobium aquiferis</name>
    <dbReference type="NCBI Taxonomy" id="1801832"/>
    <lineage>
        <taxon>Bacteria</taxon>
        <taxon>Pseudomonadati</taxon>
        <taxon>Candidatus Omnitrophota</taxon>
        <taxon>Candidatus Danuiimicrobium</taxon>
    </lineage>
</organism>
<protein>
    <recommendedName>
        <fullName evidence="8">Bacterial sugar transferase domain-containing protein</fullName>
    </recommendedName>
</protein>
<feature type="domain" description="Bacterial sugar transferase" evidence="8">
    <location>
        <begin position="73"/>
        <end position="256"/>
    </location>
</feature>
<dbReference type="GO" id="GO:0016020">
    <property type="term" value="C:membrane"/>
    <property type="evidence" value="ECO:0007669"/>
    <property type="project" value="UniProtKB-SubCell"/>
</dbReference>
<evidence type="ECO:0000313" key="9">
    <source>
        <dbReference type="EMBL" id="OGW95766.1"/>
    </source>
</evidence>
<dbReference type="EMBL" id="MHFR01000058">
    <property type="protein sequence ID" value="OGW95766.1"/>
    <property type="molecule type" value="Genomic_DNA"/>
</dbReference>
<evidence type="ECO:0000259" key="8">
    <source>
        <dbReference type="Pfam" id="PF02397"/>
    </source>
</evidence>